<dbReference type="Gramene" id="MELO3C012782.2.1">
    <property type="protein sequence ID" value="MELO3C012782.2.1"/>
    <property type="gene ID" value="MELO3C012782.2"/>
</dbReference>
<evidence type="ECO:0000256" key="1">
    <source>
        <dbReference type="SAM" id="MobiDB-lite"/>
    </source>
</evidence>
<evidence type="ECO:0000313" key="2">
    <source>
        <dbReference type="EnsemblPlants" id="MELO3C012782.2.1"/>
    </source>
</evidence>
<feature type="compositionally biased region" description="Basic residues" evidence="1">
    <location>
        <begin position="1"/>
        <end position="10"/>
    </location>
</feature>
<organism evidence="2">
    <name type="scientific">Cucumis melo</name>
    <name type="common">Muskmelon</name>
    <dbReference type="NCBI Taxonomy" id="3656"/>
    <lineage>
        <taxon>Eukaryota</taxon>
        <taxon>Viridiplantae</taxon>
        <taxon>Streptophyta</taxon>
        <taxon>Embryophyta</taxon>
        <taxon>Tracheophyta</taxon>
        <taxon>Spermatophyta</taxon>
        <taxon>Magnoliopsida</taxon>
        <taxon>eudicotyledons</taxon>
        <taxon>Gunneridae</taxon>
        <taxon>Pentapetalae</taxon>
        <taxon>rosids</taxon>
        <taxon>fabids</taxon>
        <taxon>Cucurbitales</taxon>
        <taxon>Cucurbitaceae</taxon>
        <taxon>Benincaseae</taxon>
        <taxon>Cucumis</taxon>
    </lineage>
</organism>
<dbReference type="AlphaFoldDB" id="A0A9I9D428"/>
<name>A0A9I9D428_CUCME</name>
<sequence>MKAKDKRRRSKIEDDVRQTQYGRRWKTTTEDGATFSKTERRSDVQQWRR</sequence>
<reference evidence="2" key="1">
    <citation type="submission" date="2023-03" db="UniProtKB">
        <authorList>
            <consortium name="EnsemblPlants"/>
        </authorList>
    </citation>
    <scope>IDENTIFICATION</scope>
</reference>
<feature type="region of interest" description="Disordered" evidence="1">
    <location>
        <begin position="1"/>
        <end position="49"/>
    </location>
</feature>
<protein>
    <submittedName>
        <fullName evidence="2">Uncharacterized protein</fullName>
    </submittedName>
</protein>
<accession>A0A9I9D428</accession>
<dbReference type="EnsemblPlants" id="MELO3C012782.2.1">
    <property type="protein sequence ID" value="MELO3C012782.2.1"/>
    <property type="gene ID" value="MELO3C012782.2"/>
</dbReference>
<proteinExistence type="predicted"/>